<dbReference type="AlphaFoldDB" id="A0A518DD84"/>
<evidence type="ECO:0000313" key="2">
    <source>
        <dbReference type="EMBL" id="QDU89396.1"/>
    </source>
</evidence>
<dbReference type="PROSITE" id="PS51186">
    <property type="entry name" value="GNAT"/>
    <property type="match status" value="1"/>
</dbReference>
<sequence length="115" mass="12864">MELDYRPPWIGYVAVAENVCVGVCGFKHPPAKDEGVLRVEIAYCTLPEHEGLGFATAMASELIRLTNQADPTVIVAAQTLREEGASTTILRKLGFELWNEEIHPEDGEVWEWRIP</sequence>
<protein>
    <recommendedName>
        <fullName evidence="1">N-acetyltransferase domain-containing protein</fullName>
    </recommendedName>
</protein>
<evidence type="ECO:0000259" key="1">
    <source>
        <dbReference type="PROSITE" id="PS51186"/>
    </source>
</evidence>
<dbReference type="GO" id="GO:0016747">
    <property type="term" value="F:acyltransferase activity, transferring groups other than amino-acyl groups"/>
    <property type="evidence" value="ECO:0007669"/>
    <property type="project" value="InterPro"/>
</dbReference>
<dbReference type="InterPro" id="IPR000182">
    <property type="entry name" value="GNAT_dom"/>
</dbReference>
<dbReference type="EMBL" id="CP036291">
    <property type="protein sequence ID" value="QDU89396.1"/>
    <property type="molecule type" value="Genomic_DNA"/>
</dbReference>
<reference evidence="2 3" key="1">
    <citation type="submission" date="2019-02" db="EMBL/GenBank/DDBJ databases">
        <title>Deep-cultivation of Planctomycetes and their phenomic and genomic characterization uncovers novel biology.</title>
        <authorList>
            <person name="Wiegand S."/>
            <person name="Jogler M."/>
            <person name="Boedeker C."/>
            <person name="Pinto D."/>
            <person name="Vollmers J."/>
            <person name="Rivas-Marin E."/>
            <person name="Kohn T."/>
            <person name="Peeters S.H."/>
            <person name="Heuer A."/>
            <person name="Rast P."/>
            <person name="Oberbeckmann S."/>
            <person name="Bunk B."/>
            <person name="Jeske O."/>
            <person name="Meyerdierks A."/>
            <person name="Storesund J.E."/>
            <person name="Kallscheuer N."/>
            <person name="Luecker S."/>
            <person name="Lage O.M."/>
            <person name="Pohl T."/>
            <person name="Merkel B.J."/>
            <person name="Hornburger P."/>
            <person name="Mueller R.-W."/>
            <person name="Bruemmer F."/>
            <person name="Labrenz M."/>
            <person name="Spormann A.M."/>
            <person name="Op den Camp H."/>
            <person name="Overmann J."/>
            <person name="Amann R."/>
            <person name="Jetten M.S.M."/>
            <person name="Mascher T."/>
            <person name="Medema M.H."/>
            <person name="Devos D.P."/>
            <person name="Kaster A.-K."/>
            <person name="Ovreas L."/>
            <person name="Rohde M."/>
            <person name="Galperin M.Y."/>
            <person name="Jogler C."/>
        </authorList>
    </citation>
    <scope>NUCLEOTIDE SEQUENCE [LARGE SCALE GENOMIC DNA]</scope>
    <source>
        <strain evidence="2 3">Pla175</strain>
    </source>
</reference>
<feature type="domain" description="N-acetyltransferase" evidence="1">
    <location>
        <begin position="1"/>
        <end position="115"/>
    </location>
</feature>
<dbReference type="SUPFAM" id="SSF55729">
    <property type="entry name" value="Acyl-CoA N-acyltransferases (Nat)"/>
    <property type="match status" value="1"/>
</dbReference>
<proteinExistence type="predicted"/>
<dbReference type="Proteomes" id="UP000317429">
    <property type="component" value="Chromosome"/>
</dbReference>
<organism evidence="2 3">
    <name type="scientific">Pirellulimonas nuda</name>
    <dbReference type="NCBI Taxonomy" id="2528009"/>
    <lineage>
        <taxon>Bacteria</taxon>
        <taxon>Pseudomonadati</taxon>
        <taxon>Planctomycetota</taxon>
        <taxon>Planctomycetia</taxon>
        <taxon>Pirellulales</taxon>
        <taxon>Lacipirellulaceae</taxon>
        <taxon>Pirellulimonas</taxon>
    </lineage>
</organism>
<keyword evidence="3" id="KW-1185">Reference proteome</keyword>
<accession>A0A518DD84</accession>
<dbReference type="Pfam" id="PF13302">
    <property type="entry name" value="Acetyltransf_3"/>
    <property type="match status" value="1"/>
</dbReference>
<evidence type="ECO:0000313" key="3">
    <source>
        <dbReference type="Proteomes" id="UP000317429"/>
    </source>
</evidence>
<dbReference type="Gene3D" id="3.40.630.30">
    <property type="match status" value="1"/>
</dbReference>
<name>A0A518DD84_9BACT</name>
<gene>
    <name evidence="2" type="ORF">Pla175_27860</name>
</gene>
<dbReference type="KEGG" id="pnd:Pla175_27860"/>
<dbReference type="InterPro" id="IPR016181">
    <property type="entry name" value="Acyl_CoA_acyltransferase"/>
</dbReference>